<comment type="subcellular location">
    <subcellularLocation>
        <location evidence="1">Membrane</location>
        <topology evidence="1">Multi-pass membrane protein</topology>
    </subcellularLocation>
</comment>
<keyword evidence="10" id="KW-1185">Reference proteome</keyword>
<feature type="transmembrane region" description="Helical" evidence="8">
    <location>
        <begin position="42"/>
        <end position="64"/>
    </location>
</feature>
<feature type="transmembrane region" description="Helical" evidence="8">
    <location>
        <begin position="233"/>
        <end position="253"/>
    </location>
</feature>
<name>A0ABQ9C643_9ROSI</name>
<dbReference type="Proteomes" id="UP001141253">
    <property type="component" value="Chromosome 1"/>
</dbReference>
<proteinExistence type="inferred from homology"/>
<dbReference type="InterPro" id="IPR045035">
    <property type="entry name" value="YSL-like"/>
</dbReference>
<feature type="transmembrane region" description="Helical" evidence="8">
    <location>
        <begin position="70"/>
        <end position="89"/>
    </location>
</feature>
<keyword evidence="4 8" id="KW-0812">Transmembrane</keyword>
<dbReference type="Pfam" id="PF03169">
    <property type="entry name" value="OPT"/>
    <property type="match status" value="1"/>
</dbReference>
<gene>
    <name evidence="9" type="ORF">OIU77_022824</name>
</gene>
<dbReference type="PANTHER" id="PTHR31645">
    <property type="entry name" value="OLIGOPEPTIDE TRANSPORTER YGL114W-RELATED"/>
    <property type="match status" value="1"/>
</dbReference>
<dbReference type="EMBL" id="JAPFFI010000005">
    <property type="protein sequence ID" value="KAJ6393446.1"/>
    <property type="molecule type" value="Genomic_DNA"/>
</dbReference>
<feature type="transmembrane region" description="Helical" evidence="8">
    <location>
        <begin position="273"/>
        <end position="302"/>
    </location>
</feature>
<evidence type="ECO:0000256" key="3">
    <source>
        <dbReference type="ARBA" id="ARBA00022448"/>
    </source>
</evidence>
<feature type="compositionally biased region" description="Basic and acidic residues" evidence="7">
    <location>
        <begin position="1"/>
        <end position="13"/>
    </location>
</feature>
<feature type="region of interest" description="Disordered" evidence="7">
    <location>
        <begin position="1"/>
        <end position="35"/>
    </location>
</feature>
<comment type="similarity">
    <text evidence="2">Belongs to the YSL (TC 2.A.67.2) family.</text>
</comment>
<feature type="compositionally biased region" description="Acidic residues" evidence="7">
    <location>
        <begin position="14"/>
        <end position="29"/>
    </location>
</feature>
<evidence type="ECO:0000256" key="8">
    <source>
        <dbReference type="SAM" id="Phobius"/>
    </source>
</evidence>
<keyword evidence="6 8" id="KW-0472">Membrane</keyword>
<dbReference type="PANTHER" id="PTHR31645:SF11">
    <property type="entry name" value="METAL-NICOTIANAMINE TRANSPORTER YSL1"/>
    <property type="match status" value="1"/>
</dbReference>
<feature type="transmembrane region" description="Helical" evidence="8">
    <location>
        <begin position="110"/>
        <end position="132"/>
    </location>
</feature>
<evidence type="ECO:0000256" key="5">
    <source>
        <dbReference type="ARBA" id="ARBA00022989"/>
    </source>
</evidence>
<evidence type="ECO:0000256" key="6">
    <source>
        <dbReference type="ARBA" id="ARBA00023136"/>
    </source>
</evidence>
<sequence length="366" mass="41118">MKIEEAKEKKEIEREEMEMEMEVETQDESEGLRRPQPWTQQITGRGFIASILIGAIYSVIVMKLNLTTGLAPNFNVSAALLAFVFVRSWTKMLQKAGFVVKPFTRQENTMIQTCAVACYSLAHGGGFASYLLGLNRKTYELSGVNTEGNSSNSVKEPGFGWMCGYLFLVCFVGLFVLIPLRKILIVDMNLTFPSGMATAVLINGFHSKGNKTAKFFFDFNTTFIGAGMLVSHLVNLSLLLGSVLSYGVMWPLIGQLKGNWFPASLEETSMKSLYGYKVFLAVALILGDGLYTFVKVMFCTIINVHGRLRNKKLGPAVDHQKKHLDDQRVNDMFLRETIPFWRELARNIMYVSEKLLSEYTTKIGLE</sequence>
<reference evidence="9" key="2">
    <citation type="journal article" date="2023" name="Int. J. Mol. Sci.">
        <title>De Novo Assembly and Annotation of 11 Diverse Shrub Willow (Salix) Genomes Reveals Novel Gene Organization in Sex-Linked Regions.</title>
        <authorList>
            <person name="Hyden B."/>
            <person name="Feng K."/>
            <person name="Yates T.B."/>
            <person name="Jawdy S."/>
            <person name="Cereghino C."/>
            <person name="Smart L.B."/>
            <person name="Muchero W."/>
        </authorList>
    </citation>
    <scope>NUCLEOTIDE SEQUENCE</scope>
    <source>
        <tissue evidence="9">Shoot tip</tissue>
    </source>
</reference>
<evidence type="ECO:0000313" key="9">
    <source>
        <dbReference type="EMBL" id="KAJ6393446.1"/>
    </source>
</evidence>
<keyword evidence="3" id="KW-0813">Transport</keyword>
<organism evidence="9 10">
    <name type="scientific">Salix suchowensis</name>
    <dbReference type="NCBI Taxonomy" id="1278906"/>
    <lineage>
        <taxon>Eukaryota</taxon>
        <taxon>Viridiplantae</taxon>
        <taxon>Streptophyta</taxon>
        <taxon>Embryophyta</taxon>
        <taxon>Tracheophyta</taxon>
        <taxon>Spermatophyta</taxon>
        <taxon>Magnoliopsida</taxon>
        <taxon>eudicotyledons</taxon>
        <taxon>Gunneridae</taxon>
        <taxon>Pentapetalae</taxon>
        <taxon>rosids</taxon>
        <taxon>fabids</taxon>
        <taxon>Malpighiales</taxon>
        <taxon>Salicaceae</taxon>
        <taxon>Saliceae</taxon>
        <taxon>Salix</taxon>
    </lineage>
</organism>
<accession>A0ABQ9C643</accession>
<dbReference type="InterPro" id="IPR004813">
    <property type="entry name" value="OPT"/>
</dbReference>
<feature type="transmembrane region" description="Helical" evidence="8">
    <location>
        <begin position="159"/>
        <end position="180"/>
    </location>
</feature>
<protein>
    <submittedName>
        <fullName evidence="9">Uncharacterized protein</fullName>
    </submittedName>
</protein>
<evidence type="ECO:0000256" key="1">
    <source>
        <dbReference type="ARBA" id="ARBA00004141"/>
    </source>
</evidence>
<evidence type="ECO:0000256" key="2">
    <source>
        <dbReference type="ARBA" id="ARBA00010276"/>
    </source>
</evidence>
<comment type="caution">
    <text evidence="9">The sequence shown here is derived from an EMBL/GenBank/DDBJ whole genome shotgun (WGS) entry which is preliminary data.</text>
</comment>
<reference evidence="9" key="1">
    <citation type="submission" date="2022-10" db="EMBL/GenBank/DDBJ databases">
        <authorList>
            <person name="Hyden B.L."/>
            <person name="Feng K."/>
            <person name="Yates T."/>
            <person name="Jawdy S."/>
            <person name="Smart L.B."/>
            <person name="Muchero W."/>
        </authorList>
    </citation>
    <scope>NUCLEOTIDE SEQUENCE</scope>
    <source>
        <tissue evidence="9">Shoot tip</tissue>
    </source>
</reference>
<evidence type="ECO:0000256" key="4">
    <source>
        <dbReference type="ARBA" id="ARBA00022692"/>
    </source>
</evidence>
<keyword evidence="5 8" id="KW-1133">Transmembrane helix</keyword>
<evidence type="ECO:0000313" key="10">
    <source>
        <dbReference type="Proteomes" id="UP001141253"/>
    </source>
</evidence>
<evidence type="ECO:0000256" key="7">
    <source>
        <dbReference type="SAM" id="MobiDB-lite"/>
    </source>
</evidence>